<name>A0A1F5JUQ1_9BACT</name>
<accession>A0A1F5JUQ1</accession>
<gene>
    <name evidence="1" type="ORF">A3C59_05250</name>
</gene>
<proteinExistence type="predicted"/>
<dbReference type="Gene3D" id="2.60.40.10">
    <property type="entry name" value="Immunoglobulins"/>
    <property type="match status" value="1"/>
</dbReference>
<reference evidence="1 2" key="1">
    <citation type="journal article" date="2016" name="Nat. Commun.">
        <title>Thousands of microbial genomes shed light on interconnected biogeochemical processes in an aquifer system.</title>
        <authorList>
            <person name="Anantharaman K."/>
            <person name="Brown C.T."/>
            <person name="Hug L.A."/>
            <person name="Sharon I."/>
            <person name="Castelle C.J."/>
            <person name="Probst A.J."/>
            <person name="Thomas B.C."/>
            <person name="Singh A."/>
            <person name="Wilkins M.J."/>
            <person name="Karaoz U."/>
            <person name="Brodie E.L."/>
            <person name="Williams K.H."/>
            <person name="Hubbard S.S."/>
            <person name="Banfield J.F."/>
        </authorList>
    </citation>
    <scope>NUCLEOTIDE SEQUENCE [LARGE SCALE GENOMIC DNA]</scope>
</reference>
<dbReference type="STRING" id="1797768.A3C59_05250"/>
<evidence type="ECO:0000313" key="1">
    <source>
        <dbReference type="EMBL" id="OGE32372.1"/>
    </source>
</evidence>
<dbReference type="InterPro" id="IPR013783">
    <property type="entry name" value="Ig-like_fold"/>
</dbReference>
<evidence type="ECO:0000313" key="2">
    <source>
        <dbReference type="Proteomes" id="UP000176902"/>
    </source>
</evidence>
<dbReference type="Proteomes" id="UP000176902">
    <property type="component" value="Unassembled WGS sequence"/>
</dbReference>
<sequence length="789" mass="82285">MAITVASDQTLFNATGGDAEVITNWTITATWSTNPVTDGDMYLQSTTALSCIGGRASGGGTATMFWDHLTTSASLDLTTGNHAFFWIKCITIPAMDARVRGGIGLSISSGTDVTTLSGTVPWNGIGVSKQWFLTGNDIDTTSGWVCYVVDPTSVADLTIGSADMTSVDRIGIRVNVINGVGAGSFKPKNILWDAIRYGTKLTITGSTGTFQDIYAADSTTANQYGILNKSAGIFFGGGKLIFGTTGQSAPCILTDTKQTLVWQDFPVASSFYEIQLVGNTTPNVTTVTLGTYSGGLTSNGCTIKGTGLETQRLIAPVIVSGGTGYTANDTLTVTGGTGTITAQFRVITVSSGVITEIRMQTAGAYSVPPTGTLSVTGGTGSSATFTATVAGGSIWTLTASAANQTLNLYGCTFSEMLSAALTTTSVVRGCTFTNFGTVTTGGALIDSCTFQDVRTATPISATYALIVASATEMSTITNSKFINCNRAIKITASGSYTFDDLTFSGNTYDIENSASSGTVTINATGTSNPGTYTYIHTGISFEASSAQSYNANTTTYTDEVTDINDTDASDVALPPIQATTAGDAIYLGHSSTFTGVTLVLGTKGTYSDITITWQYWNGAWTTISDIVDNTSAFSAVAGTYTINFRDPIDNEDWATTDVNGTTKYWIRAVTTFGASPVVTTAPLGTQAWHGYTLVNNTVTLTVTVKNTSGVAVSGARVRIETSGGTLISEGSTNGSGIYTDATYNYGGDVEINVVVRLKGYINFKTTGTIESTGLNVGVRFIRDEIVNLP</sequence>
<comment type="caution">
    <text evidence="1">The sequence shown here is derived from an EMBL/GenBank/DDBJ whole genome shotgun (WGS) entry which is preliminary data.</text>
</comment>
<protein>
    <submittedName>
        <fullName evidence="1">Uncharacterized protein</fullName>
    </submittedName>
</protein>
<organism evidence="1 2">
    <name type="scientific">Candidatus Daviesbacteria bacterium RIFCSPHIGHO2_02_FULL_36_13</name>
    <dbReference type="NCBI Taxonomy" id="1797768"/>
    <lineage>
        <taxon>Bacteria</taxon>
        <taxon>Candidatus Daviesiibacteriota</taxon>
    </lineage>
</organism>
<dbReference type="SUPFAM" id="SSF49373">
    <property type="entry name" value="Invasin/intimin cell-adhesion fragments"/>
    <property type="match status" value="1"/>
</dbReference>
<dbReference type="InterPro" id="IPR008964">
    <property type="entry name" value="Invasin/intimin_cell_adhesion"/>
</dbReference>
<dbReference type="AlphaFoldDB" id="A0A1F5JUQ1"/>
<dbReference type="EMBL" id="MFCV01000027">
    <property type="protein sequence ID" value="OGE32372.1"/>
    <property type="molecule type" value="Genomic_DNA"/>
</dbReference>